<proteinExistence type="predicted"/>
<organism evidence="11 12">
    <name type="scientific">Patella caerulea</name>
    <name type="common">Rayed Mediterranean limpet</name>
    <dbReference type="NCBI Taxonomy" id="87958"/>
    <lineage>
        <taxon>Eukaryota</taxon>
        <taxon>Metazoa</taxon>
        <taxon>Spiralia</taxon>
        <taxon>Lophotrochozoa</taxon>
        <taxon>Mollusca</taxon>
        <taxon>Gastropoda</taxon>
        <taxon>Patellogastropoda</taxon>
        <taxon>Patelloidea</taxon>
        <taxon>Patellidae</taxon>
        <taxon>Patella</taxon>
    </lineage>
</organism>
<dbReference type="FunFam" id="2.10.25.10:FF:000122">
    <property type="entry name" value="Protein crumbs homolog 2"/>
    <property type="match status" value="1"/>
</dbReference>
<dbReference type="EMBL" id="JAZGQO010000001">
    <property type="protein sequence ID" value="KAK6194951.1"/>
    <property type="molecule type" value="Genomic_DNA"/>
</dbReference>
<dbReference type="Pfam" id="PF00084">
    <property type="entry name" value="Sushi"/>
    <property type="match status" value="1"/>
</dbReference>
<protein>
    <submittedName>
        <fullName evidence="11">Uncharacterized protein</fullName>
    </submittedName>
</protein>
<keyword evidence="2 8" id="KW-0732">Signal</keyword>
<evidence type="ECO:0000313" key="11">
    <source>
        <dbReference type="EMBL" id="KAK6194951.1"/>
    </source>
</evidence>
<evidence type="ECO:0000256" key="2">
    <source>
        <dbReference type="ARBA" id="ARBA00022729"/>
    </source>
</evidence>
<keyword evidence="4" id="KW-1015">Disulfide bond</keyword>
<dbReference type="PROSITE" id="PS50026">
    <property type="entry name" value="EGF_3"/>
    <property type="match status" value="1"/>
</dbReference>
<dbReference type="SMART" id="SM00179">
    <property type="entry name" value="EGF_CA"/>
    <property type="match status" value="1"/>
</dbReference>
<dbReference type="AlphaFoldDB" id="A0AAN8Q1K2"/>
<evidence type="ECO:0000259" key="10">
    <source>
        <dbReference type="PROSITE" id="PS50923"/>
    </source>
</evidence>
<dbReference type="Proteomes" id="UP001347796">
    <property type="component" value="Unassembled WGS sequence"/>
</dbReference>
<dbReference type="InterPro" id="IPR000884">
    <property type="entry name" value="TSP1_rpt"/>
</dbReference>
<evidence type="ECO:0000256" key="5">
    <source>
        <dbReference type="ARBA" id="ARBA00023180"/>
    </source>
</evidence>
<evidence type="ECO:0000313" key="12">
    <source>
        <dbReference type="Proteomes" id="UP001347796"/>
    </source>
</evidence>
<feature type="chain" id="PRO_5042839265" evidence="8">
    <location>
        <begin position="20"/>
        <end position="212"/>
    </location>
</feature>
<dbReference type="InterPro" id="IPR000742">
    <property type="entry name" value="EGF"/>
</dbReference>
<dbReference type="Pfam" id="PF00008">
    <property type="entry name" value="EGF"/>
    <property type="match status" value="1"/>
</dbReference>
<dbReference type="CDD" id="cd00054">
    <property type="entry name" value="EGF_CA"/>
    <property type="match status" value="1"/>
</dbReference>
<keyword evidence="7" id="KW-0768">Sushi</keyword>
<evidence type="ECO:0000256" key="7">
    <source>
        <dbReference type="PROSITE-ProRule" id="PRU00302"/>
    </source>
</evidence>
<feature type="domain" description="Sushi" evidence="10">
    <location>
        <begin position="113"/>
        <end position="171"/>
    </location>
</feature>
<comment type="caution">
    <text evidence="6">Lacks conserved residue(s) required for the propagation of feature annotation.</text>
</comment>
<accession>A0AAN8Q1K2</accession>
<keyword evidence="1 6" id="KW-0245">EGF-like domain</keyword>
<dbReference type="SMART" id="SM00032">
    <property type="entry name" value="CCP"/>
    <property type="match status" value="1"/>
</dbReference>
<keyword evidence="12" id="KW-1185">Reference proteome</keyword>
<dbReference type="InterPro" id="IPR000436">
    <property type="entry name" value="Sushi_SCR_CCP_dom"/>
</dbReference>
<dbReference type="GO" id="GO:0005509">
    <property type="term" value="F:calcium ion binding"/>
    <property type="evidence" value="ECO:0007669"/>
    <property type="project" value="InterPro"/>
</dbReference>
<dbReference type="CDD" id="cd00033">
    <property type="entry name" value="CCP"/>
    <property type="match status" value="1"/>
</dbReference>
<reference evidence="11 12" key="1">
    <citation type="submission" date="2024-01" db="EMBL/GenBank/DDBJ databases">
        <title>The genome of the rayed Mediterranean limpet Patella caerulea (Linnaeus, 1758).</title>
        <authorList>
            <person name="Anh-Thu Weber A."/>
            <person name="Halstead-Nussloch G."/>
        </authorList>
    </citation>
    <scope>NUCLEOTIDE SEQUENCE [LARGE SCALE GENOMIC DNA]</scope>
    <source>
        <strain evidence="11">AATW-2023a</strain>
        <tissue evidence="11">Whole specimen</tissue>
    </source>
</reference>
<dbReference type="Gene3D" id="2.10.25.10">
    <property type="entry name" value="Laminin"/>
    <property type="match status" value="1"/>
</dbReference>
<dbReference type="InterPro" id="IPR000152">
    <property type="entry name" value="EGF-type_Asp/Asn_hydroxyl_site"/>
</dbReference>
<dbReference type="PROSITE" id="PS00022">
    <property type="entry name" value="EGF_1"/>
    <property type="match status" value="1"/>
</dbReference>
<comment type="caution">
    <text evidence="11">The sequence shown here is derived from an EMBL/GenBank/DDBJ whole genome shotgun (WGS) entry which is preliminary data.</text>
</comment>
<evidence type="ECO:0000256" key="4">
    <source>
        <dbReference type="ARBA" id="ARBA00023157"/>
    </source>
</evidence>
<dbReference type="SUPFAM" id="SSF57535">
    <property type="entry name" value="Complement control module/SCR domain"/>
    <property type="match status" value="1"/>
</dbReference>
<feature type="domain" description="EGF-like" evidence="9">
    <location>
        <begin position="171"/>
        <end position="207"/>
    </location>
</feature>
<name>A0AAN8Q1K2_PATCE</name>
<dbReference type="PROSITE" id="PS50092">
    <property type="entry name" value="TSP1"/>
    <property type="match status" value="1"/>
</dbReference>
<evidence type="ECO:0000256" key="8">
    <source>
        <dbReference type="SAM" id="SignalP"/>
    </source>
</evidence>
<dbReference type="Gene3D" id="2.10.70.10">
    <property type="entry name" value="Complement Module, domain 1"/>
    <property type="match status" value="1"/>
</dbReference>
<dbReference type="SUPFAM" id="SSF57196">
    <property type="entry name" value="EGF/Laminin"/>
    <property type="match status" value="1"/>
</dbReference>
<dbReference type="PROSITE" id="PS50923">
    <property type="entry name" value="SUSHI"/>
    <property type="match status" value="1"/>
</dbReference>
<evidence type="ECO:0000256" key="3">
    <source>
        <dbReference type="ARBA" id="ARBA00022737"/>
    </source>
</evidence>
<feature type="signal peptide" evidence="8">
    <location>
        <begin position="1"/>
        <end position="19"/>
    </location>
</feature>
<dbReference type="InterPro" id="IPR035976">
    <property type="entry name" value="Sushi/SCR/CCP_sf"/>
</dbReference>
<keyword evidence="3" id="KW-0677">Repeat</keyword>
<gene>
    <name evidence="11" type="ORF">SNE40_000478</name>
</gene>
<keyword evidence="5" id="KW-0325">Glycoprotein</keyword>
<evidence type="ECO:0000256" key="6">
    <source>
        <dbReference type="PROSITE-ProRule" id="PRU00076"/>
    </source>
</evidence>
<sequence length="212" mass="23301">MNNWIFLLVLVIVAVGVKADLAPTWDSCQCRWDDWVAWSSCTKECYGRRYRDRKVWVSNTEGCTEFSDCATSDEGSELQDCNTFCYNGGTYISSYTGCKCVAGKYGRCCDKTVTCAKPSKPGNGEVFYSGLTYGSTITYSCHVDYNMTSGVPRRTCQGNGGWSGDAARCQYVNTCSSNPCRNGGSCINGVESYKCQCQLGVELTVKTMFSPL</sequence>
<evidence type="ECO:0000259" key="9">
    <source>
        <dbReference type="PROSITE" id="PS50026"/>
    </source>
</evidence>
<dbReference type="PROSITE" id="PS00010">
    <property type="entry name" value="ASX_HYDROXYL"/>
    <property type="match status" value="1"/>
</dbReference>
<evidence type="ECO:0000256" key="1">
    <source>
        <dbReference type="ARBA" id="ARBA00022536"/>
    </source>
</evidence>
<dbReference type="InterPro" id="IPR001881">
    <property type="entry name" value="EGF-like_Ca-bd_dom"/>
</dbReference>